<evidence type="ECO:0000313" key="3">
    <source>
        <dbReference type="Proteomes" id="UP000317691"/>
    </source>
</evidence>
<accession>A0A538TI65</accession>
<feature type="chain" id="PRO_5022047718" description="DUF5667 domain-containing protein" evidence="1">
    <location>
        <begin position="23"/>
        <end position="333"/>
    </location>
</feature>
<feature type="signal peptide" evidence="1">
    <location>
        <begin position="1"/>
        <end position="22"/>
    </location>
</feature>
<comment type="caution">
    <text evidence="2">The sequence shown here is derived from an EMBL/GenBank/DDBJ whole genome shotgun (WGS) entry which is preliminary data.</text>
</comment>
<keyword evidence="1" id="KW-0732">Signal</keyword>
<evidence type="ECO:0000313" key="2">
    <source>
        <dbReference type="EMBL" id="TMQ63316.1"/>
    </source>
</evidence>
<sequence length="333" mass="35593">MRARIGTALGFSLLLGLFAPRAVDRPFAANSSGGRAASPGAGSSTSPAAAPASFIPAVALGPPAPPTVAWPSGIVGTTVSESDSVAESDRIARELLHTDRLISVLRPKVFRSGNSTAREHFGDAIKREQEARDAYDLRLYARSARLTREARSLAREAAVMVGPPEEDPVYVSRAIEHAGDALGLAGDLLRSAARPSFTKRYAGLEQDLAGARELYKAGEIKRAHAKAIGVRDGVLELLRDFDDLPVSLDTASKALQGAEKALERASKELGKSPNASALRLQREALDQLTKARSAFARKEYRDAVIHSRLVERNLENAVAAQRSETKQAVKNEA</sequence>
<reference evidence="2 3" key="1">
    <citation type="journal article" date="2019" name="Nat. Microbiol.">
        <title>Mediterranean grassland soil C-N compound turnover is dependent on rainfall and depth, and is mediated by genomically divergent microorganisms.</title>
        <authorList>
            <person name="Diamond S."/>
            <person name="Andeer P.F."/>
            <person name="Li Z."/>
            <person name="Crits-Christoph A."/>
            <person name="Burstein D."/>
            <person name="Anantharaman K."/>
            <person name="Lane K.R."/>
            <person name="Thomas B.C."/>
            <person name="Pan C."/>
            <person name="Northen T.R."/>
            <person name="Banfield J.F."/>
        </authorList>
    </citation>
    <scope>NUCLEOTIDE SEQUENCE [LARGE SCALE GENOMIC DNA]</scope>
    <source>
        <strain evidence="2">WS_9</strain>
    </source>
</reference>
<evidence type="ECO:0000256" key="1">
    <source>
        <dbReference type="SAM" id="SignalP"/>
    </source>
</evidence>
<protein>
    <recommendedName>
        <fullName evidence="4">DUF5667 domain-containing protein</fullName>
    </recommendedName>
</protein>
<evidence type="ECO:0008006" key="4">
    <source>
        <dbReference type="Google" id="ProtNLM"/>
    </source>
</evidence>
<name>A0A538TI65_UNCEI</name>
<proteinExistence type="predicted"/>
<dbReference type="Proteomes" id="UP000317691">
    <property type="component" value="Unassembled WGS sequence"/>
</dbReference>
<dbReference type="AlphaFoldDB" id="A0A538TI65"/>
<dbReference type="EMBL" id="VBOZ01000032">
    <property type="protein sequence ID" value="TMQ63316.1"/>
    <property type="molecule type" value="Genomic_DNA"/>
</dbReference>
<organism evidence="2 3">
    <name type="scientific">Eiseniibacteriota bacterium</name>
    <dbReference type="NCBI Taxonomy" id="2212470"/>
    <lineage>
        <taxon>Bacteria</taxon>
        <taxon>Candidatus Eiseniibacteriota</taxon>
    </lineage>
</organism>
<gene>
    <name evidence="2" type="ORF">E6K79_10470</name>
</gene>